<evidence type="ECO:0000256" key="6">
    <source>
        <dbReference type="ARBA" id="ARBA00023004"/>
    </source>
</evidence>
<gene>
    <name evidence="10" type="ORF">MM415B01667_0005</name>
</gene>
<reference evidence="10" key="1">
    <citation type="submission" date="2020-03" db="EMBL/GenBank/DDBJ databases">
        <title>The deep terrestrial virosphere.</title>
        <authorList>
            <person name="Holmfeldt K."/>
            <person name="Nilsson E."/>
            <person name="Simone D."/>
            <person name="Lopez-Fernandez M."/>
            <person name="Wu X."/>
            <person name="de Brujin I."/>
            <person name="Lundin D."/>
            <person name="Andersson A."/>
            <person name="Bertilsson S."/>
            <person name="Dopson M."/>
        </authorList>
    </citation>
    <scope>NUCLEOTIDE SEQUENCE</scope>
    <source>
        <strain evidence="10">MM415B01667</strain>
    </source>
</reference>
<evidence type="ECO:0000259" key="8">
    <source>
        <dbReference type="PROSITE" id="PS51332"/>
    </source>
</evidence>
<dbReference type="Gene3D" id="3.40.50.280">
    <property type="entry name" value="Cobalamin-binding domain"/>
    <property type="match status" value="1"/>
</dbReference>
<dbReference type="GO" id="GO:0051539">
    <property type="term" value="F:4 iron, 4 sulfur cluster binding"/>
    <property type="evidence" value="ECO:0007669"/>
    <property type="project" value="UniProtKB-KW"/>
</dbReference>
<keyword evidence="3" id="KW-0808">Transferase</keyword>
<comment type="cofactor">
    <cofactor evidence="1">
        <name>[4Fe-4S] cluster</name>
        <dbReference type="ChEBI" id="CHEBI:49883"/>
    </cofactor>
</comment>
<dbReference type="EMBL" id="MT141265">
    <property type="protein sequence ID" value="QJA57279.1"/>
    <property type="molecule type" value="Genomic_DNA"/>
</dbReference>
<dbReference type="GO" id="GO:0031419">
    <property type="term" value="F:cobalamin binding"/>
    <property type="evidence" value="ECO:0007669"/>
    <property type="project" value="InterPro"/>
</dbReference>
<dbReference type="InterPro" id="IPR023404">
    <property type="entry name" value="rSAM_horseshoe"/>
</dbReference>
<accession>A0A6M3IIJ8</accession>
<dbReference type="InterPro" id="IPR006638">
    <property type="entry name" value="Elp3/MiaA/NifB-like_rSAM"/>
</dbReference>
<dbReference type="PROSITE" id="PS51918">
    <property type="entry name" value="RADICAL_SAM"/>
    <property type="match status" value="1"/>
</dbReference>
<dbReference type="SFLD" id="SFLDG01123">
    <property type="entry name" value="methyltransferase_(Class_B)"/>
    <property type="match status" value="1"/>
</dbReference>
<dbReference type="PROSITE" id="PS51332">
    <property type="entry name" value="B12_BINDING"/>
    <property type="match status" value="1"/>
</dbReference>
<dbReference type="CDD" id="cd01335">
    <property type="entry name" value="Radical_SAM"/>
    <property type="match status" value="1"/>
</dbReference>
<dbReference type="Pfam" id="PF02310">
    <property type="entry name" value="B12-binding"/>
    <property type="match status" value="1"/>
</dbReference>
<name>A0A6M3IIJ8_9ZZZZ</name>
<feature type="domain" description="B12-binding" evidence="8">
    <location>
        <begin position="1"/>
        <end position="140"/>
    </location>
</feature>
<evidence type="ECO:0000256" key="5">
    <source>
        <dbReference type="ARBA" id="ARBA00022723"/>
    </source>
</evidence>
<dbReference type="GO" id="GO:0005829">
    <property type="term" value="C:cytosol"/>
    <property type="evidence" value="ECO:0007669"/>
    <property type="project" value="TreeGrafter"/>
</dbReference>
<keyword evidence="2" id="KW-0489">Methyltransferase</keyword>
<keyword evidence="5" id="KW-0479">Metal-binding</keyword>
<protein>
    <submittedName>
        <fullName evidence="10">Putative radical SAM superfamily protein</fullName>
    </submittedName>
</protein>
<evidence type="ECO:0000256" key="1">
    <source>
        <dbReference type="ARBA" id="ARBA00001966"/>
    </source>
</evidence>
<dbReference type="AlphaFoldDB" id="A0A6M3IIJ8"/>
<dbReference type="InterPro" id="IPR058240">
    <property type="entry name" value="rSAM_sf"/>
</dbReference>
<dbReference type="PANTHER" id="PTHR43409">
    <property type="entry name" value="ANAEROBIC MAGNESIUM-PROTOPORPHYRIN IX MONOMETHYL ESTER CYCLASE-RELATED"/>
    <property type="match status" value="1"/>
</dbReference>
<dbReference type="GO" id="GO:0003824">
    <property type="term" value="F:catalytic activity"/>
    <property type="evidence" value="ECO:0007669"/>
    <property type="project" value="InterPro"/>
</dbReference>
<evidence type="ECO:0000256" key="2">
    <source>
        <dbReference type="ARBA" id="ARBA00022603"/>
    </source>
</evidence>
<dbReference type="GO" id="GO:0046872">
    <property type="term" value="F:metal ion binding"/>
    <property type="evidence" value="ECO:0007669"/>
    <property type="project" value="UniProtKB-KW"/>
</dbReference>
<keyword evidence="4" id="KW-0949">S-adenosyl-L-methionine</keyword>
<organism evidence="10">
    <name type="scientific">viral metagenome</name>
    <dbReference type="NCBI Taxonomy" id="1070528"/>
    <lineage>
        <taxon>unclassified sequences</taxon>
        <taxon>metagenomes</taxon>
        <taxon>organismal metagenomes</taxon>
    </lineage>
</organism>
<dbReference type="Gene3D" id="3.80.30.20">
    <property type="entry name" value="tm_1862 like domain"/>
    <property type="match status" value="1"/>
</dbReference>
<dbReference type="SMART" id="SM00729">
    <property type="entry name" value="Elp3"/>
    <property type="match status" value="1"/>
</dbReference>
<evidence type="ECO:0000256" key="3">
    <source>
        <dbReference type="ARBA" id="ARBA00022679"/>
    </source>
</evidence>
<dbReference type="SFLD" id="SFLDG01082">
    <property type="entry name" value="B12-binding_domain_containing"/>
    <property type="match status" value="1"/>
</dbReference>
<dbReference type="InterPro" id="IPR051198">
    <property type="entry name" value="BchE-like"/>
</dbReference>
<keyword evidence="6" id="KW-0408">Iron</keyword>
<dbReference type="InterPro" id="IPR006158">
    <property type="entry name" value="Cobalamin-bd"/>
</dbReference>
<evidence type="ECO:0000256" key="7">
    <source>
        <dbReference type="ARBA" id="ARBA00023014"/>
    </source>
</evidence>
<keyword evidence="7" id="KW-0411">Iron-sulfur</keyword>
<proteinExistence type="predicted"/>
<feature type="domain" description="Radical SAM core" evidence="9">
    <location>
        <begin position="167"/>
        <end position="388"/>
    </location>
</feature>
<dbReference type="InterPro" id="IPR007197">
    <property type="entry name" value="rSAM"/>
</dbReference>
<dbReference type="SFLD" id="SFLDS00029">
    <property type="entry name" value="Radical_SAM"/>
    <property type="match status" value="1"/>
</dbReference>
<evidence type="ECO:0000259" key="9">
    <source>
        <dbReference type="PROSITE" id="PS51918"/>
    </source>
</evidence>
<evidence type="ECO:0000313" key="10">
    <source>
        <dbReference type="EMBL" id="QJA57279.1"/>
    </source>
</evidence>
<evidence type="ECO:0000256" key="4">
    <source>
        <dbReference type="ARBA" id="ARBA00022691"/>
    </source>
</evidence>
<dbReference type="SUPFAM" id="SSF102114">
    <property type="entry name" value="Radical SAM enzymes"/>
    <property type="match status" value="1"/>
</dbReference>
<sequence>MKILLICYDNSSYIPHFPLGIAYIASVLRKEGHEVLIYNQDVHHYSEEHLTRLLDNVHFDVVGIGSVAGYYPYRKILKISEAVNKSKNRNNFKYIIGGHMVSASPEYFLDKTKANSIVVGEGEESILKALSNDGIISSEQIKDLDKIPSPAYDLFPMWYYRLQRMPNIDSTDFCMSIVSGRGCSFNCSFCYRLTKGIRLRSIENIIEEIKLLKKDYRINYIDFADDLTVASKQRAVELSEALLSLNIKWRCEGRLNYVDKEVLETMKRSGCVFINYGIEALDDKVLANMNKALTVSQIIKGVETTLEVGISPGLNIIFGNIGDTKETLEEGVNFLLKYDDCSQIRTIRPVQPYPGSELFQTALDRKLVEGVEDFYENKLTNSEVLSVNFTELSDNDFYSALYRANFSLLTNYHKKNIFEVEKQLKKIYFEKDKNFRGFRQT</sequence>
<dbReference type="Pfam" id="PF04055">
    <property type="entry name" value="Radical_SAM"/>
    <property type="match status" value="1"/>
</dbReference>
<dbReference type="PANTHER" id="PTHR43409:SF7">
    <property type="entry name" value="BLL1977 PROTEIN"/>
    <property type="match status" value="1"/>
</dbReference>
<dbReference type="InterPro" id="IPR034466">
    <property type="entry name" value="Methyltransferase_Class_B"/>
</dbReference>